<evidence type="ECO:0000313" key="1">
    <source>
        <dbReference type="EMBL" id="KAA5597250.1"/>
    </source>
</evidence>
<gene>
    <name evidence="1" type="ORF">F1193_14680</name>
</gene>
<keyword evidence="2" id="KW-1185">Reference proteome</keyword>
<comment type="caution">
    <text evidence="1">The sequence shown here is derived from an EMBL/GenBank/DDBJ whole genome shotgun (WGS) entry which is preliminary data.</text>
</comment>
<protein>
    <submittedName>
        <fullName evidence="1">Uncharacterized protein</fullName>
    </submittedName>
</protein>
<dbReference type="Proteomes" id="UP000323886">
    <property type="component" value="Unassembled WGS sequence"/>
</dbReference>
<dbReference type="AlphaFoldDB" id="A0A5M6HN30"/>
<organism evidence="1 2">
    <name type="scientific">Blastochloris sulfoviridis</name>
    <dbReference type="NCBI Taxonomy" id="50712"/>
    <lineage>
        <taxon>Bacteria</taxon>
        <taxon>Pseudomonadati</taxon>
        <taxon>Pseudomonadota</taxon>
        <taxon>Alphaproteobacteria</taxon>
        <taxon>Hyphomicrobiales</taxon>
        <taxon>Blastochloridaceae</taxon>
        <taxon>Blastochloris</taxon>
    </lineage>
</organism>
<dbReference type="RefSeq" id="WP_150098554.1">
    <property type="nucleotide sequence ID" value="NZ_VWPL01000035.1"/>
</dbReference>
<dbReference type="EMBL" id="VWPL01000035">
    <property type="protein sequence ID" value="KAA5597250.1"/>
    <property type="molecule type" value="Genomic_DNA"/>
</dbReference>
<sequence>MTDKETKGLANPRTIEDAEAKMIDLLYEMVDLASIVISNAKKDGNISAHMVNSLNSFLANNHITLPELMERKRQANNFIPSQADRANHRSEPDGDYVVGYHPTFGLPIFADDADGEELTRQ</sequence>
<reference evidence="1 2" key="1">
    <citation type="submission" date="2019-09" db="EMBL/GenBank/DDBJ databases">
        <title>Draft Whole-Genome sequence of Blastochloris sulfoviridis DSM 729.</title>
        <authorList>
            <person name="Meyer T.E."/>
            <person name="Kyndt J.A."/>
        </authorList>
    </citation>
    <scope>NUCLEOTIDE SEQUENCE [LARGE SCALE GENOMIC DNA]</scope>
    <source>
        <strain evidence="1 2">DSM 729</strain>
    </source>
</reference>
<accession>A0A5M6HN30</accession>
<name>A0A5M6HN30_9HYPH</name>
<proteinExistence type="predicted"/>
<evidence type="ECO:0000313" key="2">
    <source>
        <dbReference type="Proteomes" id="UP000323886"/>
    </source>
</evidence>